<keyword evidence="3" id="KW-1185">Reference proteome</keyword>
<comment type="caution">
    <text evidence="2">The sequence shown here is derived from an EMBL/GenBank/DDBJ whole genome shotgun (WGS) entry which is preliminary data.</text>
</comment>
<dbReference type="EMBL" id="JANJYI010000006">
    <property type="protein sequence ID" value="KAK2644784.1"/>
    <property type="molecule type" value="Genomic_DNA"/>
</dbReference>
<dbReference type="AlphaFoldDB" id="A0AAD9TYT4"/>
<sequence length="171" mass="19436">MRSIHELRSIGDFVVQMTKSSARLLNEWRPTTFEDENRGGHNLVKPGVKNRNRKSKSETETETKTETDGLKTDLSRFGYGLDDFNYGYFPQPNRNRQFLTETETEPNSESPHTVPLSLPQIHQPVSPPEISLPRFRLRSSSFINRSATQPTRNLSSVVPPALVKNQIKAQG</sequence>
<feature type="region of interest" description="Disordered" evidence="1">
    <location>
        <begin position="92"/>
        <end position="115"/>
    </location>
</feature>
<reference evidence="2" key="1">
    <citation type="journal article" date="2023" name="Plant J.">
        <title>Genome sequences and population genomics provide insights into the demographic history, inbreeding, and mutation load of two 'living fossil' tree species of Dipteronia.</title>
        <authorList>
            <person name="Feng Y."/>
            <person name="Comes H.P."/>
            <person name="Chen J."/>
            <person name="Zhu S."/>
            <person name="Lu R."/>
            <person name="Zhang X."/>
            <person name="Li P."/>
            <person name="Qiu J."/>
            <person name="Olsen K.M."/>
            <person name="Qiu Y."/>
        </authorList>
    </citation>
    <scope>NUCLEOTIDE SEQUENCE</scope>
    <source>
        <strain evidence="2">KIB01</strain>
    </source>
</reference>
<organism evidence="2 3">
    <name type="scientific">Dipteronia dyeriana</name>
    <dbReference type="NCBI Taxonomy" id="168575"/>
    <lineage>
        <taxon>Eukaryota</taxon>
        <taxon>Viridiplantae</taxon>
        <taxon>Streptophyta</taxon>
        <taxon>Embryophyta</taxon>
        <taxon>Tracheophyta</taxon>
        <taxon>Spermatophyta</taxon>
        <taxon>Magnoliopsida</taxon>
        <taxon>eudicotyledons</taxon>
        <taxon>Gunneridae</taxon>
        <taxon>Pentapetalae</taxon>
        <taxon>rosids</taxon>
        <taxon>malvids</taxon>
        <taxon>Sapindales</taxon>
        <taxon>Sapindaceae</taxon>
        <taxon>Hippocastanoideae</taxon>
        <taxon>Acereae</taxon>
        <taxon>Dipteronia</taxon>
    </lineage>
</organism>
<protein>
    <submittedName>
        <fullName evidence="2">Uncharacterized protein</fullName>
    </submittedName>
</protein>
<evidence type="ECO:0000313" key="2">
    <source>
        <dbReference type="EMBL" id="KAK2644784.1"/>
    </source>
</evidence>
<gene>
    <name evidence="2" type="ORF">Ddye_019979</name>
</gene>
<proteinExistence type="predicted"/>
<evidence type="ECO:0000256" key="1">
    <source>
        <dbReference type="SAM" id="MobiDB-lite"/>
    </source>
</evidence>
<name>A0AAD9TYT4_9ROSI</name>
<evidence type="ECO:0000313" key="3">
    <source>
        <dbReference type="Proteomes" id="UP001280121"/>
    </source>
</evidence>
<dbReference type="Proteomes" id="UP001280121">
    <property type="component" value="Unassembled WGS sequence"/>
</dbReference>
<accession>A0AAD9TYT4</accession>
<feature type="compositionally biased region" description="Basic and acidic residues" evidence="1">
    <location>
        <begin position="55"/>
        <end position="69"/>
    </location>
</feature>
<feature type="region of interest" description="Disordered" evidence="1">
    <location>
        <begin position="32"/>
        <end position="69"/>
    </location>
</feature>